<dbReference type="Pfam" id="PF04093">
    <property type="entry name" value="MreD"/>
    <property type="match status" value="1"/>
</dbReference>
<dbReference type="AlphaFoldDB" id="A0A7X2LY53"/>
<evidence type="ECO:0000256" key="2">
    <source>
        <dbReference type="ARBA" id="ARBA00007776"/>
    </source>
</evidence>
<keyword evidence="4 8" id="KW-0812">Transmembrane</keyword>
<dbReference type="InterPro" id="IPR007227">
    <property type="entry name" value="Cell_shape_determining_MreD"/>
</dbReference>
<evidence type="ECO:0000256" key="8">
    <source>
        <dbReference type="SAM" id="Phobius"/>
    </source>
</evidence>
<organism evidence="9 10">
    <name type="scientific">Metabacillus lacus</name>
    <dbReference type="NCBI Taxonomy" id="1983721"/>
    <lineage>
        <taxon>Bacteria</taxon>
        <taxon>Bacillati</taxon>
        <taxon>Bacillota</taxon>
        <taxon>Bacilli</taxon>
        <taxon>Bacillales</taxon>
        <taxon>Bacillaceae</taxon>
        <taxon>Metabacillus</taxon>
    </lineage>
</organism>
<keyword evidence="10" id="KW-1185">Reference proteome</keyword>
<evidence type="ECO:0000256" key="3">
    <source>
        <dbReference type="ARBA" id="ARBA00022475"/>
    </source>
</evidence>
<feature type="transmembrane region" description="Helical" evidence="8">
    <location>
        <begin position="34"/>
        <end position="51"/>
    </location>
</feature>
<evidence type="ECO:0000256" key="1">
    <source>
        <dbReference type="ARBA" id="ARBA00004651"/>
    </source>
</evidence>
<keyword evidence="3" id="KW-1003">Cell membrane</keyword>
<evidence type="ECO:0000256" key="5">
    <source>
        <dbReference type="ARBA" id="ARBA00022960"/>
    </source>
</evidence>
<evidence type="ECO:0000313" key="9">
    <source>
        <dbReference type="EMBL" id="MRX71423.1"/>
    </source>
</evidence>
<feature type="transmembrane region" description="Helical" evidence="8">
    <location>
        <begin position="100"/>
        <end position="119"/>
    </location>
</feature>
<dbReference type="NCBIfam" id="TIGR03426">
    <property type="entry name" value="shape_MreD"/>
    <property type="match status" value="1"/>
</dbReference>
<dbReference type="RefSeq" id="WP_343031392.1">
    <property type="nucleotide sequence ID" value="NZ_WKKI01000004.1"/>
</dbReference>
<proteinExistence type="inferred from homology"/>
<dbReference type="EMBL" id="WKKI01000004">
    <property type="protein sequence ID" value="MRX71423.1"/>
    <property type="molecule type" value="Genomic_DNA"/>
</dbReference>
<protein>
    <submittedName>
        <fullName evidence="9">Rod shape-determining protein MreD</fullName>
    </submittedName>
</protein>
<accession>A0A7X2LY53</accession>
<feature type="transmembrane region" description="Helical" evidence="8">
    <location>
        <begin position="140"/>
        <end position="162"/>
    </location>
</feature>
<dbReference type="GO" id="GO:0005886">
    <property type="term" value="C:plasma membrane"/>
    <property type="evidence" value="ECO:0007669"/>
    <property type="project" value="UniProtKB-SubCell"/>
</dbReference>
<evidence type="ECO:0000313" key="10">
    <source>
        <dbReference type="Proteomes" id="UP000448867"/>
    </source>
</evidence>
<comment type="caution">
    <text evidence="9">The sequence shown here is derived from an EMBL/GenBank/DDBJ whole genome shotgun (WGS) entry which is preliminary data.</text>
</comment>
<feature type="transmembrane region" description="Helical" evidence="8">
    <location>
        <begin position="58"/>
        <end position="80"/>
    </location>
</feature>
<dbReference type="GO" id="GO:0008360">
    <property type="term" value="P:regulation of cell shape"/>
    <property type="evidence" value="ECO:0007669"/>
    <property type="project" value="UniProtKB-KW"/>
</dbReference>
<evidence type="ECO:0000256" key="4">
    <source>
        <dbReference type="ARBA" id="ARBA00022692"/>
    </source>
</evidence>
<evidence type="ECO:0000256" key="7">
    <source>
        <dbReference type="ARBA" id="ARBA00023136"/>
    </source>
</evidence>
<dbReference type="Proteomes" id="UP000448867">
    <property type="component" value="Unassembled WGS sequence"/>
</dbReference>
<comment type="similarity">
    <text evidence="2">Belongs to the MreD family.</text>
</comment>
<keyword evidence="6 8" id="KW-1133">Transmembrane helix</keyword>
<keyword evidence="5" id="KW-0133">Cell shape</keyword>
<keyword evidence="7 8" id="KW-0472">Membrane</keyword>
<gene>
    <name evidence="9" type="primary">mreD</name>
    <name evidence="9" type="ORF">GJU40_04450</name>
</gene>
<sequence>MNKYLLPLFMLILFIAESVFTDLIAVPFSSDNHIFVPRFVLLALTFITAFVNRRYGILYGFAFGLLHDIVYTEVIGIYLFAYPLFAYLLAKVFKILHNNVLVVLFMGLLAISVLEFYVYGIHTLIRPTPYPFQEFTTQSLLPSLGVNLFAAILLILPARLFLETLDVEHNEE</sequence>
<name>A0A7X2LY53_9BACI</name>
<evidence type="ECO:0000256" key="6">
    <source>
        <dbReference type="ARBA" id="ARBA00022989"/>
    </source>
</evidence>
<reference evidence="9 10" key="1">
    <citation type="submission" date="2019-11" db="EMBL/GenBank/DDBJ databases">
        <title>Bacillus lacus genome.</title>
        <authorList>
            <person name="Allen C.J."/>
            <person name="Newman J.D."/>
        </authorList>
    </citation>
    <scope>NUCLEOTIDE SEQUENCE [LARGE SCALE GENOMIC DNA]</scope>
    <source>
        <strain evidence="9 10">KCTC 33946</strain>
    </source>
</reference>
<comment type="subcellular location">
    <subcellularLocation>
        <location evidence="1">Cell membrane</location>
        <topology evidence="1">Multi-pass membrane protein</topology>
    </subcellularLocation>
</comment>